<evidence type="ECO:0000313" key="3">
    <source>
        <dbReference type="Proteomes" id="UP001604336"/>
    </source>
</evidence>
<dbReference type="InterPro" id="IPR053134">
    <property type="entry name" value="RNA-dir_DNA_polymerase"/>
</dbReference>
<proteinExistence type="predicted"/>
<keyword evidence="3" id="KW-1185">Reference proteome</keyword>
<dbReference type="InterPro" id="IPR043502">
    <property type="entry name" value="DNA/RNA_pol_sf"/>
</dbReference>
<comment type="caution">
    <text evidence="2">The sequence shown here is derived from an EMBL/GenBank/DDBJ whole genome shotgun (WGS) entry which is preliminary data.</text>
</comment>
<gene>
    <name evidence="2" type="ORF">Adt_31447</name>
</gene>
<evidence type="ECO:0000259" key="1">
    <source>
        <dbReference type="PROSITE" id="PS50878"/>
    </source>
</evidence>
<dbReference type="Gene3D" id="3.30.70.270">
    <property type="match status" value="1"/>
</dbReference>
<dbReference type="PANTHER" id="PTHR24559">
    <property type="entry name" value="TRANSPOSON TY3-I GAG-POL POLYPROTEIN"/>
    <property type="match status" value="1"/>
</dbReference>
<dbReference type="PANTHER" id="PTHR24559:SF431">
    <property type="entry name" value="RNA-DIRECTED DNA POLYMERASE HOMOLOG"/>
    <property type="match status" value="1"/>
</dbReference>
<dbReference type="InterPro" id="IPR043128">
    <property type="entry name" value="Rev_trsase/Diguanyl_cyclase"/>
</dbReference>
<sequence length="236" mass="26945">MMPFGLKNARATYQRLVNRIFAGMIDNNMEVYVDDMLVKSVNTEDHIRHLKGMFEVLYKYRMKFKPLKCAFGVASGKFLGYMVNQQGDRGQSQKNSSTHRDAISLIPKEVQSLTGRLEALNRFISKATDRCQPFFQTIKEGKSQFDISYKPRPSIKGQALADFVAEFAHNSEGSLEARPKEVPTWKLYVDRSSRRGRSWSQNLADQPLMAIISTACFTWSSKPLTTLQNTRRSSRA</sequence>
<name>A0ABD1REX0_9LAMI</name>
<accession>A0ABD1REX0</accession>
<dbReference type="CDD" id="cd01647">
    <property type="entry name" value="RT_LTR"/>
    <property type="match status" value="1"/>
</dbReference>
<dbReference type="Pfam" id="PF00078">
    <property type="entry name" value="RVT_1"/>
    <property type="match status" value="1"/>
</dbReference>
<dbReference type="Proteomes" id="UP001604336">
    <property type="component" value="Unassembled WGS sequence"/>
</dbReference>
<feature type="domain" description="Reverse transcriptase" evidence="1">
    <location>
        <begin position="1"/>
        <end position="83"/>
    </location>
</feature>
<dbReference type="AlphaFoldDB" id="A0ABD1REX0"/>
<organism evidence="2 3">
    <name type="scientific">Abeliophyllum distichum</name>
    <dbReference type="NCBI Taxonomy" id="126358"/>
    <lineage>
        <taxon>Eukaryota</taxon>
        <taxon>Viridiplantae</taxon>
        <taxon>Streptophyta</taxon>
        <taxon>Embryophyta</taxon>
        <taxon>Tracheophyta</taxon>
        <taxon>Spermatophyta</taxon>
        <taxon>Magnoliopsida</taxon>
        <taxon>eudicotyledons</taxon>
        <taxon>Gunneridae</taxon>
        <taxon>Pentapetalae</taxon>
        <taxon>asterids</taxon>
        <taxon>lamiids</taxon>
        <taxon>Lamiales</taxon>
        <taxon>Oleaceae</taxon>
        <taxon>Forsythieae</taxon>
        <taxon>Abeliophyllum</taxon>
    </lineage>
</organism>
<dbReference type="InterPro" id="IPR000477">
    <property type="entry name" value="RT_dom"/>
</dbReference>
<reference evidence="3" key="1">
    <citation type="submission" date="2024-07" db="EMBL/GenBank/DDBJ databases">
        <title>Two chromosome-level genome assemblies of Korean endemic species Abeliophyllum distichum and Forsythia ovata (Oleaceae).</title>
        <authorList>
            <person name="Jang H."/>
        </authorList>
    </citation>
    <scope>NUCLEOTIDE SEQUENCE [LARGE SCALE GENOMIC DNA]</scope>
</reference>
<evidence type="ECO:0000313" key="2">
    <source>
        <dbReference type="EMBL" id="KAL2486691.1"/>
    </source>
</evidence>
<dbReference type="SUPFAM" id="SSF56672">
    <property type="entry name" value="DNA/RNA polymerases"/>
    <property type="match status" value="1"/>
</dbReference>
<protein>
    <submittedName>
        <fullName evidence="2">Disease resistance protein TIR-NBS-LRR class family</fullName>
    </submittedName>
</protein>
<dbReference type="EMBL" id="JBFOLK010000009">
    <property type="protein sequence ID" value="KAL2486691.1"/>
    <property type="molecule type" value="Genomic_DNA"/>
</dbReference>
<dbReference type="PROSITE" id="PS50878">
    <property type="entry name" value="RT_POL"/>
    <property type="match status" value="1"/>
</dbReference>